<dbReference type="EMBL" id="QZWG01000005">
    <property type="protein sequence ID" value="RZC13149.1"/>
    <property type="molecule type" value="Genomic_DNA"/>
</dbReference>
<evidence type="ECO:0000256" key="4">
    <source>
        <dbReference type="SAM" id="MobiDB-lite"/>
    </source>
</evidence>
<reference evidence="6" key="1">
    <citation type="submission" date="2014-07" db="EMBL/GenBank/DDBJ databases">
        <title>Identification of a novel salt tolerance gene in wild soybean by whole-genome sequencing.</title>
        <authorList>
            <person name="Lam H.-M."/>
            <person name="Qi X."/>
            <person name="Li M.-W."/>
            <person name="Liu X."/>
            <person name="Xie M."/>
            <person name="Ni M."/>
            <person name="Xu X."/>
        </authorList>
    </citation>
    <scope>NUCLEOTIDE SEQUENCE [LARGE SCALE GENOMIC DNA]</scope>
    <source>
        <tissue evidence="6">Root</tissue>
    </source>
</reference>
<reference evidence="7 8" key="2">
    <citation type="submission" date="2018-09" db="EMBL/GenBank/DDBJ databases">
        <title>A high-quality reference genome of wild soybean provides a powerful tool to mine soybean genomes.</title>
        <authorList>
            <person name="Xie M."/>
            <person name="Chung C.Y.L."/>
            <person name="Li M.-W."/>
            <person name="Wong F.-L."/>
            <person name="Chan T.-F."/>
            <person name="Lam H.-M."/>
        </authorList>
    </citation>
    <scope>NUCLEOTIDE SEQUENCE [LARGE SCALE GENOMIC DNA]</scope>
    <source>
        <strain evidence="8">cv. W05</strain>
        <tissue evidence="7">Hypocotyl of etiolated seedlings</tissue>
    </source>
</reference>
<evidence type="ECO:0000256" key="3">
    <source>
        <dbReference type="ARBA" id="ARBA00022729"/>
    </source>
</evidence>
<organism evidence="6">
    <name type="scientific">Glycine soja</name>
    <name type="common">Wild soybean</name>
    <dbReference type="NCBI Taxonomy" id="3848"/>
    <lineage>
        <taxon>Eukaryota</taxon>
        <taxon>Viridiplantae</taxon>
        <taxon>Streptophyta</taxon>
        <taxon>Embryophyta</taxon>
        <taxon>Tracheophyta</taxon>
        <taxon>Spermatophyta</taxon>
        <taxon>Magnoliopsida</taxon>
        <taxon>eudicotyledons</taxon>
        <taxon>Gunneridae</taxon>
        <taxon>Pentapetalae</taxon>
        <taxon>rosids</taxon>
        <taxon>fabids</taxon>
        <taxon>Fabales</taxon>
        <taxon>Fabaceae</taxon>
        <taxon>Papilionoideae</taxon>
        <taxon>50 kb inversion clade</taxon>
        <taxon>NPAAA clade</taxon>
        <taxon>indigoferoid/millettioid clade</taxon>
        <taxon>Phaseoleae</taxon>
        <taxon>Glycine</taxon>
        <taxon>Glycine subgen. Soja</taxon>
    </lineage>
</organism>
<evidence type="ECO:0000256" key="1">
    <source>
        <dbReference type="ARBA" id="ARBA00004239"/>
    </source>
</evidence>
<evidence type="ECO:0000256" key="5">
    <source>
        <dbReference type="SAM" id="SignalP"/>
    </source>
</evidence>
<gene>
    <name evidence="7" type="ORF">D0Y65_012731</name>
    <name evidence="6" type="ORF">glysoja_030511</name>
</gene>
<keyword evidence="8" id="KW-1185">Reference proteome</keyword>
<keyword evidence="3 5" id="KW-0732">Signal</keyword>
<feature type="chain" id="PRO_5040562956" evidence="5">
    <location>
        <begin position="28"/>
        <end position="77"/>
    </location>
</feature>
<accession>A0A0B2RQF7</accession>
<feature type="signal peptide" evidence="5">
    <location>
        <begin position="1"/>
        <end position="27"/>
    </location>
</feature>
<sequence>MVLHRRPLILVIIWLFLFLFILGHCHGSRATTTVFKFKPKSPHHGHFSGFLPKRMPIPYSTPSRKHNDIGLRSWRSP</sequence>
<evidence type="ECO:0000313" key="7">
    <source>
        <dbReference type="EMBL" id="RZC13149.1"/>
    </source>
</evidence>
<name>A0A0B2RQF7_GLYSO</name>
<dbReference type="GO" id="GO:0005576">
    <property type="term" value="C:extracellular region"/>
    <property type="evidence" value="ECO:0007669"/>
    <property type="project" value="UniProtKB-SubCell"/>
</dbReference>
<dbReference type="PANTHER" id="PTHR33599">
    <property type="entry name" value="PROTEIN IDA-LIKE 5"/>
    <property type="match status" value="1"/>
</dbReference>
<dbReference type="Proteomes" id="UP000053555">
    <property type="component" value="Unassembled WGS sequence"/>
</dbReference>
<dbReference type="PANTHER" id="PTHR33599:SF22">
    <property type="entry name" value="PROTEIN, PUTATIVE-RELATED"/>
    <property type="match status" value="1"/>
</dbReference>
<feature type="region of interest" description="Disordered" evidence="4">
    <location>
        <begin position="58"/>
        <end position="77"/>
    </location>
</feature>
<keyword evidence="2" id="KW-0964">Secreted</keyword>
<dbReference type="AlphaFoldDB" id="A0A0B2RQF7"/>
<evidence type="ECO:0000256" key="2">
    <source>
        <dbReference type="ARBA" id="ARBA00022525"/>
    </source>
</evidence>
<dbReference type="EMBL" id="KN649265">
    <property type="protein sequence ID" value="KHN34057.1"/>
    <property type="molecule type" value="Genomic_DNA"/>
</dbReference>
<proteinExistence type="predicted"/>
<dbReference type="GO" id="GO:0010227">
    <property type="term" value="P:floral organ abscission"/>
    <property type="evidence" value="ECO:0007669"/>
    <property type="project" value="InterPro"/>
</dbReference>
<dbReference type="Proteomes" id="UP000289340">
    <property type="component" value="Chromosome 5"/>
</dbReference>
<protein>
    <submittedName>
        <fullName evidence="6">Protein IDA-LIKE 2</fullName>
    </submittedName>
</protein>
<evidence type="ECO:0000313" key="8">
    <source>
        <dbReference type="Proteomes" id="UP000289340"/>
    </source>
</evidence>
<evidence type="ECO:0000313" key="6">
    <source>
        <dbReference type="EMBL" id="KHN34057.1"/>
    </source>
</evidence>
<dbReference type="InterPro" id="IPR039639">
    <property type="entry name" value="IDA-like"/>
</dbReference>
<comment type="subcellular location">
    <subcellularLocation>
        <location evidence="1">Secreted</location>
        <location evidence="1">Extracellular space</location>
    </subcellularLocation>
</comment>